<feature type="domain" description="Acetyl-coenzyme A synthetase N-terminal" evidence="4">
    <location>
        <begin position="13"/>
        <end position="67"/>
    </location>
</feature>
<dbReference type="PANTHER" id="PTHR43347:SF3">
    <property type="entry name" value="ACYL-COA SYNTHETASE SHORT-CHAIN FAMILY MEMBER 3, MITOCHONDRIAL"/>
    <property type="match status" value="1"/>
</dbReference>
<protein>
    <submittedName>
        <fullName evidence="5">Propionyl-CoA synthetase</fullName>
    </submittedName>
</protein>
<name>A0A558HLM1_9GAMM</name>
<accession>A0A558HLM1</accession>
<evidence type="ECO:0000256" key="1">
    <source>
        <dbReference type="ARBA" id="ARBA00006432"/>
    </source>
</evidence>
<feature type="domain" description="AMP-dependent synthetase/ligase" evidence="2">
    <location>
        <begin position="71"/>
        <end position="466"/>
    </location>
</feature>
<dbReference type="EMBL" id="VNFH01000006">
    <property type="protein sequence ID" value="TVU70036.1"/>
    <property type="molecule type" value="Genomic_DNA"/>
</dbReference>
<proteinExistence type="inferred from homology"/>
<dbReference type="Gene3D" id="3.40.50.12780">
    <property type="entry name" value="N-terminal domain of ligase-like"/>
    <property type="match status" value="1"/>
</dbReference>
<dbReference type="InterPro" id="IPR000873">
    <property type="entry name" value="AMP-dep_synth/lig_dom"/>
</dbReference>
<dbReference type="InterPro" id="IPR020845">
    <property type="entry name" value="AMP-binding_CS"/>
</dbReference>
<dbReference type="NCBIfam" id="NF001208">
    <property type="entry name" value="PRK00174.1"/>
    <property type="match status" value="1"/>
</dbReference>
<dbReference type="PROSITE" id="PS00455">
    <property type="entry name" value="AMP_BINDING"/>
    <property type="match status" value="1"/>
</dbReference>
<comment type="caution">
    <text evidence="5">The sequence shown here is derived from an EMBL/GenBank/DDBJ whole genome shotgun (WGS) entry which is preliminary data.</text>
</comment>
<dbReference type="InterPro" id="IPR045851">
    <property type="entry name" value="AMP-bd_C_sf"/>
</dbReference>
<evidence type="ECO:0000259" key="2">
    <source>
        <dbReference type="Pfam" id="PF00501"/>
    </source>
</evidence>
<sequence>MLEDTTLASRERYMALVACANETPEDFWAKQARRINWFRQPQTILAWDTQQHARWYIDGEMNICHAALDHHVAEGRGDQVALYWDSPVTDSKRQYTYRELRDDVARLAGVLRDLGVEKGDRVIIYMPMVPEAMMAMLACARLGAVHSVVFGGFSPKELAVRIDDAAPKVIMAASCGVEIDRVIPYKPWLDEAIELAGHTPEACLVLQRDQQLATLGPRDHDWQACLQDAQATEAVSMLGSEPLYILYTSGTTGKPKGVVRDHAGYAVALHYSMEILYGVRPGDIFMAASDIGWVVGHSYIVYGPLLIGATAVMYEGKPVKTPDAGAFWRLIEEYRISCFFSAPTAFRAIKKEDPEASLIGGRDISSLRSLFLAGERLDPPTYHWLNDLLPVPIVDHWWQTETGWPVAGNLLGLDMLEDAQTLPHVPVPARAGSATWPLPGFNVQILDGMGDQVAAGEQGNVVIQQPLPPGCLTGLYQDAARFQSAYLAAYPGYYLTGDGGYLDEDGYLFVMGRIDDVINVAGHRLSTGEMEQVLGAHPAIAECAVIGIEDSLKGEMPLGLVIIKDDWTGDEKVLRQMLRERVRDSIGAIASLKDVLIVERLPKTRSGKILRKMIRQIAAGEQYQVPSTIDDPSSLEDVREALSDAGIGRAEQARCANE</sequence>
<dbReference type="Gene3D" id="3.30.300.30">
    <property type="match status" value="1"/>
</dbReference>
<evidence type="ECO:0000259" key="3">
    <source>
        <dbReference type="Pfam" id="PF13193"/>
    </source>
</evidence>
<evidence type="ECO:0000259" key="4">
    <source>
        <dbReference type="Pfam" id="PF16177"/>
    </source>
</evidence>
<dbReference type="STRING" id="553385.GCA_000591415_00001"/>
<gene>
    <name evidence="5" type="ORF">FQP86_09475</name>
</gene>
<dbReference type="SUPFAM" id="SSF56801">
    <property type="entry name" value="Acetyl-CoA synthetase-like"/>
    <property type="match status" value="1"/>
</dbReference>
<dbReference type="Proteomes" id="UP000319941">
    <property type="component" value="Unassembled WGS sequence"/>
</dbReference>
<dbReference type="InterPro" id="IPR042099">
    <property type="entry name" value="ANL_N_sf"/>
</dbReference>
<dbReference type="InterPro" id="IPR025110">
    <property type="entry name" value="AMP-bd_C"/>
</dbReference>
<evidence type="ECO:0000313" key="5">
    <source>
        <dbReference type="EMBL" id="TVU70036.1"/>
    </source>
</evidence>
<organism evidence="5 6">
    <name type="scientific">Cobetia crustatorum</name>
    <dbReference type="NCBI Taxonomy" id="553385"/>
    <lineage>
        <taxon>Bacteria</taxon>
        <taxon>Pseudomonadati</taxon>
        <taxon>Pseudomonadota</taxon>
        <taxon>Gammaproteobacteria</taxon>
        <taxon>Oceanospirillales</taxon>
        <taxon>Halomonadaceae</taxon>
        <taxon>Cobetia</taxon>
    </lineage>
</organism>
<dbReference type="GO" id="GO:0050218">
    <property type="term" value="F:propionate-CoA ligase activity"/>
    <property type="evidence" value="ECO:0007669"/>
    <property type="project" value="TreeGrafter"/>
</dbReference>
<evidence type="ECO:0000313" key="6">
    <source>
        <dbReference type="Proteomes" id="UP000319941"/>
    </source>
</evidence>
<reference evidence="5 6" key="1">
    <citation type="submission" date="2019-07" db="EMBL/GenBank/DDBJ databases">
        <title>Diversity of Bacteria from Kongsfjorden, Arctic.</title>
        <authorList>
            <person name="Yu Y."/>
        </authorList>
    </citation>
    <scope>NUCLEOTIDE SEQUENCE [LARGE SCALE GENOMIC DNA]</scope>
    <source>
        <strain evidence="5 6">SM1923</strain>
    </source>
</reference>
<dbReference type="PANTHER" id="PTHR43347">
    <property type="entry name" value="ACYL-COA SYNTHETASE"/>
    <property type="match status" value="1"/>
</dbReference>
<comment type="similarity">
    <text evidence="1">Belongs to the ATP-dependent AMP-binding enzyme family.</text>
</comment>
<dbReference type="OrthoDB" id="9803968at2"/>
<dbReference type="Pfam" id="PF00501">
    <property type="entry name" value="AMP-binding"/>
    <property type="match status" value="1"/>
</dbReference>
<dbReference type="AlphaFoldDB" id="A0A558HLM1"/>
<feature type="domain" description="AMP-binding enzyme C-terminal" evidence="3">
    <location>
        <begin position="529"/>
        <end position="608"/>
    </location>
</feature>
<dbReference type="Pfam" id="PF16177">
    <property type="entry name" value="ACAS_N"/>
    <property type="match status" value="1"/>
</dbReference>
<dbReference type="Pfam" id="PF13193">
    <property type="entry name" value="AMP-binding_C"/>
    <property type="match status" value="1"/>
</dbReference>
<keyword evidence="6" id="KW-1185">Reference proteome</keyword>
<dbReference type="InterPro" id="IPR032387">
    <property type="entry name" value="ACAS_N"/>
</dbReference>
<dbReference type="RefSeq" id="WP_144727524.1">
    <property type="nucleotide sequence ID" value="NZ_CAWOWR010000116.1"/>
</dbReference>